<dbReference type="Pfam" id="PF26490">
    <property type="entry name" value="DUF8159"/>
    <property type="match status" value="1"/>
</dbReference>
<dbReference type="eggNOG" id="arCOG10773">
    <property type="taxonomic scope" value="Archaea"/>
</dbReference>
<comment type="caution">
    <text evidence="3">The sequence shown here is derived from an EMBL/GenBank/DDBJ whole genome shotgun (WGS) entry which is preliminary data.</text>
</comment>
<dbReference type="InterPro" id="IPR058473">
    <property type="entry name" value="DUF8159"/>
</dbReference>
<evidence type="ECO:0000313" key="3">
    <source>
        <dbReference type="EMBL" id="ELY53642.1"/>
    </source>
</evidence>
<sequence>MERRKILLGSGAALATALAGCSGSEGSGDDDSDDETKSITGSETESDDDGGNGDENGDESAAGDVPGFDESAFALESETLTVESIDRDGETVDIVAESETTNYEELLDELGSFVDDIDAAVVDADAFEDEVETLAWVVDHDGMKVVSFDVDVEWLINYRNGDRSRDEVASNVRETAE</sequence>
<evidence type="ECO:0000259" key="2">
    <source>
        <dbReference type="Pfam" id="PF26490"/>
    </source>
</evidence>
<dbReference type="PROSITE" id="PS51257">
    <property type="entry name" value="PROKAR_LIPOPROTEIN"/>
    <property type="match status" value="1"/>
</dbReference>
<dbReference type="AlphaFoldDB" id="L9WW56"/>
<evidence type="ECO:0000256" key="1">
    <source>
        <dbReference type="SAM" id="MobiDB-lite"/>
    </source>
</evidence>
<feature type="domain" description="DUF8159" evidence="2">
    <location>
        <begin position="73"/>
        <end position="177"/>
    </location>
</feature>
<accession>L9WW56</accession>
<feature type="compositionally biased region" description="Acidic residues" evidence="1">
    <location>
        <begin position="44"/>
        <end position="58"/>
    </location>
</feature>
<dbReference type="OrthoDB" id="188342at2157"/>
<gene>
    <name evidence="3" type="ORF">C493_14038</name>
</gene>
<feature type="region of interest" description="Disordered" evidence="1">
    <location>
        <begin position="19"/>
        <end position="70"/>
    </location>
</feature>
<evidence type="ECO:0000313" key="4">
    <source>
        <dbReference type="Proteomes" id="UP000011602"/>
    </source>
</evidence>
<dbReference type="EMBL" id="AOHZ01000065">
    <property type="protein sequence ID" value="ELY53642.1"/>
    <property type="molecule type" value="Genomic_DNA"/>
</dbReference>
<keyword evidence="4" id="KW-1185">Reference proteome</keyword>
<proteinExistence type="predicted"/>
<dbReference type="Proteomes" id="UP000011602">
    <property type="component" value="Unassembled WGS sequence"/>
</dbReference>
<protein>
    <recommendedName>
        <fullName evidence="2">DUF8159 domain-containing protein</fullName>
    </recommendedName>
</protein>
<organism evidence="3 4">
    <name type="scientific">Natronolimnohabitans innermongolicus JCM 12255</name>
    <dbReference type="NCBI Taxonomy" id="1227499"/>
    <lineage>
        <taxon>Archaea</taxon>
        <taxon>Methanobacteriati</taxon>
        <taxon>Methanobacteriota</taxon>
        <taxon>Stenosarchaea group</taxon>
        <taxon>Halobacteria</taxon>
        <taxon>Halobacteriales</taxon>
        <taxon>Natrialbaceae</taxon>
        <taxon>Natronolimnohabitans</taxon>
    </lineage>
</organism>
<name>L9WW56_9EURY</name>
<reference evidence="3 4" key="1">
    <citation type="journal article" date="2014" name="PLoS Genet.">
        <title>Phylogenetically driven sequencing of extremely halophilic archaea reveals strategies for static and dynamic osmo-response.</title>
        <authorList>
            <person name="Becker E.A."/>
            <person name="Seitzer P.M."/>
            <person name="Tritt A."/>
            <person name="Larsen D."/>
            <person name="Krusor M."/>
            <person name="Yao A.I."/>
            <person name="Wu D."/>
            <person name="Madern D."/>
            <person name="Eisen J.A."/>
            <person name="Darling A.E."/>
            <person name="Facciotti M.T."/>
        </authorList>
    </citation>
    <scope>NUCLEOTIDE SEQUENCE [LARGE SCALE GENOMIC DNA]</scope>
    <source>
        <strain evidence="3 4">JCM 12255</strain>
    </source>
</reference>
<dbReference type="RefSeq" id="WP_007260077.1">
    <property type="nucleotide sequence ID" value="NZ_AOHZ01000065.1"/>
</dbReference>